<dbReference type="Proteomes" id="UP000037020">
    <property type="component" value="Unassembled WGS sequence"/>
</dbReference>
<reference evidence="3 4" key="1">
    <citation type="submission" date="2015-07" db="EMBL/GenBank/DDBJ databases">
        <authorList>
            <person name="Ju K.-S."/>
            <person name="Doroghazi J.R."/>
            <person name="Metcalf W.W."/>
        </authorList>
    </citation>
    <scope>NUCLEOTIDE SEQUENCE [LARGE SCALE GENOMIC DNA]</scope>
    <source>
        <strain evidence="3 4">NRRL B-3589</strain>
    </source>
</reference>
<dbReference type="CDD" id="cd16936">
    <property type="entry name" value="HATPase_RsbW-like"/>
    <property type="match status" value="1"/>
</dbReference>
<evidence type="ECO:0000313" key="3">
    <source>
        <dbReference type="EMBL" id="KOG73345.1"/>
    </source>
</evidence>
<feature type="domain" description="Histidine kinase/HSP90-like ATPase" evidence="2">
    <location>
        <begin position="14"/>
        <end position="125"/>
    </location>
</feature>
<evidence type="ECO:0000256" key="1">
    <source>
        <dbReference type="ARBA" id="ARBA00022527"/>
    </source>
</evidence>
<dbReference type="InterPro" id="IPR003594">
    <property type="entry name" value="HATPase_dom"/>
</dbReference>
<accession>A0ABR5IUC2</accession>
<dbReference type="Pfam" id="PF13581">
    <property type="entry name" value="HATPase_c_2"/>
    <property type="match status" value="1"/>
</dbReference>
<gene>
    <name evidence="3" type="ORF">ADK38_40530</name>
</gene>
<dbReference type="InterPro" id="IPR050267">
    <property type="entry name" value="Anti-sigma-factor_SerPK"/>
</dbReference>
<dbReference type="SUPFAM" id="SSF55874">
    <property type="entry name" value="ATPase domain of HSP90 chaperone/DNA topoisomerase II/histidine kinase"/>
    <property type="match status" value="1"/>
</dbReference>
<evidence type="ECO:0000259" key="2">
    <source>
        <dbReference type="Pfam" id="PF13581"/>
    </source>
</evidence>
<organism evidence="3 4">
    <name type="scientific">Streptomyces varsoviensis</name>
    <dbReference type="NCBI Taxonomy" id="67373"/>
    <lineage>
        <taxon>Bacteria</taxon>
        <taxon>Bacillati</taxon>
        <taxon>Actinomycetota</taxon>
        <taxon>Actinomycetes</taxon>
        <taxon>Kitasatosporales</taxon>
        <taxon>Streptomycetaceae</taxon>
        <taxon>Streptomyces</taxon>
    </lineage>
</organism>
<dbReference type="EMBL" id="LGUT01003869">
    <property type="protein sequence ID" value="KOG73345.1"/>
    <property type="molecule type" value="Genomic_DNA"/>
</dbReference>
<keyword evidence="4" id="KW-1185">Reference proteome</keyword>
<comment type="caution">
    <text evidence="3">The sequence shown here is derived from an EMBL/GenBank/DDBJ whole genome shotgun (WGS) entry which is preliminary data.</text>
</comment>
<sequence length="131" mass="14266">MAEHPPQRFERQLVAQPRAFARVRRAVASQLRLWGRADLVPGAAMCVTELLSNVHKHTATAECVLTIDNLPGGIRAAVSDADAGMPTVKEPDYFAESGRGMFLLSETADTWGVDLNSTGKTVWFKLETGGR</sequence>
<keyword evidence="1" id="KW-0808">Transferase</keyword>
<keyword evidence="1" id="KW-0418">Kinase</keyword>
<dbReference type="PANTHER" id="PTHR35526">
    <property type="entry name" value="ANTI-SIGMA-F FACTOR RSBW-RELATED"/>
    <property type="match status" value="1"/>
</dbReference>
<dbReference type="Gene3D" id="3.30.565.10">
    <property type="entry name" value="Histidine kinase-like ATPase, C-terminal domain"/>
    <property type="match status" value="1"/>
</dbReference>
<protein>
    <recommendedName>
        <fullName evidence="2">Histidine kinase/HSP90-like ATPase domain-containing protein</fullName>
    </recommendedName>
</protein>
<evidence type="ECO:0000313" key="4">
    <source>
        <dbReference type="Proteomes" id="UP000037020"/>
    </source>
</evidence>
<name>A0ABR5IUC2_9ACTN</name>
<keyword evidence="1" id="KW-0723">Serine/threonine-protein kinase</keyword>
<dbReference type="InterPro" id="IPR036890">
    <property type="entry name" value="HATPase_C_sf"/>
</dbReference>
<dbReference type="PANTHER" id="PTHR35526:SF3">
    <property type="entry name" value="ANTI-SIGMA-F FACTOR RSBW"/>
    <property type="match status" value="1"/>
</dbReference>
<proteinExistence type="predicted"/>
<dbReference type="RefSeq" id="WP_030875334.1">
    <property type="nucleotide sequence ID" value="NZ_JBIRHZ010000001.1"/>
</dbReference>